<comment type="caution">
    <text evidence="2">The sequence shown here is derived from an EMBL/GenBank/DDBJ whole genome shotgun (WGS) entry which is preliminary data.</text>
</comment>
<name>A0ABV2AY16_9GAMM</name>
<keyword evidence="3" id="KW-1185">Reference proteome</keyword>
<reference evidence="2 3" key="1">
    <citation type="submission" date="2013-03" db="EMBL/GenBank/DDBJ databases">
        <title>Salinisphaera dokdonensis CL-ES53 Genome Sequencing.</title>
        <authorList>
            <person name="Li C."/>
            <person name="Lai Q."/>
            <person name="Shao Z."/>
        </authorList>
    </citation>
    <scope>NUCLEOTIDE SEQUENCE [LARGE SCALE GENOMIC DNA]</scope>
    <source>
        <strain evidence="2 3">CL-ES53</strain>
    </source>
</reference>
<gene>
    <name evidence="2" type="ORF">SADO_04740</name>
</gene>
<sequence length="355" mass="39441">MGVALYASSAHADTVYLSDGSVLKGSVISMSADELHLKTRFSDDLVVPRDQIDGLASDGELPLRLESGEEVQGQFVYEPEQGGQSIHIDGRSVPSGSKPEDVLASVAEVAPQVVAAQADDDEYELPEADALPPEDADYWSGRFELAINGNSGNTDSSSLLTEVSALRDTGDKRLSLSASVDREEEDEEQTAEEYLGKARYEQDITRRIFWFAQQQLEKDEFEDIDLRSRTLFGPGFFLARRDRLTFKVRSGLGYQYEAYTDDSESSELIFSAGWDYAQLVGEWMKLTHEFTIFPEVSNSPSENFVLESAFGVEVPIANSAVWRIRGALDHEYNNNPEPGVEELDTSYQVGVIRDF</sequence>
<dbReference type="InterPro" id="IPR007433">
    <property type="entry name" value="DUF481"/>
</dbReference>
<evidence type="ECO:0000313" key="2">
    <source>
        <dbReference type="EMBL" id="MES1928537.1"/>
    </source>
</evidence>
<dbReference type="Proteomes" id="UP001460888">
    <property type="component" value="Unassembled WGS sequence"/>
</dbReference>
<feature type="region of interest" description="Disordered" evidence="1">
    <location>
        <begin position="80"/>
        <end position="99"/>
    </location>
</feature>
<organism evidence="2 3">
    <name type="scientific">Salinisphaera dokdonensis CL-ES53</name>
    <dbReference type="NCBI Taxonomy" id="1304272"/>
    <lineage>
        <taxon>Bacteria</taxon>
        <taxon>Pseudomonadati</taxon>
        <taxon>Pseudomonadota</taxon>
        <taxon>Gammaproteobacteria</taxon>
        <taxon>Salinisphaerales</taxon>
        <taxon>Salinisphaeraceae</taxon>
        <taxon>Salinisphaera</taxon>
    </lineage>
</organism>
<accession>A0ABV2AY16</accession>
<dbReference type="Pfam" id="PF04338">
    <property type="entry name" value="DUF481"/>
    <property type="match status" value="1"/>
</dbReference>
<protein>
    <submittedName>
        <fullName evidence="2">Salt-induced outer membrane protein</fullName>
    </submittedName>
</protein>
<proteinExistence type="predicted"/>
<evidence type="ECO:0000256" key="1">
    <source>
        <dbReference type="SAM" id="MobiDB-lite"/>
    </source>
</evidence>
<evidence type="ECO:0000313" key="3">
    <source>
        <dbReference type="Proteomes" id="UP001460888"/>
    </source>
</evidence>
<dbReference type="EMBL" id="APND01000001">
    <property type="protein sequence ID" value="MES1928537.1"/>
    <property type="molecule type" value="Genomic_DNA"/>
</dbReference>